<gene>
    <name evidence="2" type="ORF">TNCV_2151891</name>
</gene>
<accession>A0A8X6UPE7</accession>
<evidence type="ECO:0000313" key="3">
    <source>
        <dbReference type="Proteomes" id="UP000887159"/>
    </source>
</evidence>
<evidence type="ECO:0000256" key="1">
    <source>
        <dbReference type="SAM" id="MobiDB-lite"/>
    </source>
</evidence>
<evidence type="ECO:0000313" key="2">
    <source>
        <dbReference type="EMBL" id="GFX87136.1"/>
    </source>
</evidence>
<feature type="region of interest" description="Disordered" evidence="1">
    <location>
        <begin position="1"/>
        <end position="67"/>
    </location>
</feature>
<dbReference type="Proteomes" id="UP000887159">
    <property type="component" value="Unassembled WGS sequence"/>
</dbReference>
<feature type="compositionally biased region" description="Polar residues" evidence="1">
    <location>
        <begin position="17"/>
        <end position="51"/>
    </location>
</feature>
<keyword evidence="3" id="KW-1185">Reference proteome</keyword>
<name>A0A8X6UPE7_TRICX</name>
<proteinExistence type="predicted"/>
<dbReference type="EMBL" id="BMAU01021022">
    <property type="protein sequence ID" value="GFX87136.1"/>
    <property type="molecule type" value="Genomic_DNA"/>
</dbReference>
<comment type="caution">
    <text evidence="2">The sequence shown here is derived from an EMBL/GenBank/DDBJ whole genome shotgun (WGS) entry which is preliminary data.</text>
</comment>
<protein>
    <submittedName>
        <fullName evidence="2">Uncharacterized protein</fullName>
    </submittedName>
</protein>
<reference evidence="2" key="1">
    <citation type="submission" date="2020-08" db="EMBL/GenBank/DDBJ databases">
        <title>Multicomponent nature underlies the extraordinary mechanical properties of spider dragline silk.</title>
        <authorList>
            <person name="Kono N."/>
            <person name="Nakamura H."/>
            <person name="Mori M."/>
            <person name="Yoshida Y."/>
            <person name="Ohtoshi R."/>
            <person name="Malay A.D."/>
            <person name="Moran D.A.P."/>
            <person name="Tomita M."/>
            <person name="Numata K."/>
            <person name="Arakawa K."/>
        </authorList>
    </citation>
    <scope>NUCLEOTIDE SEQUENCE</scope>
</reference>
<organism evidence="2 3">
    <name type="scientific">Trichonephila clavipes</name>
    <name type="common">Golden silk orbweaver</name>
    <name type="synonym">Nephila clavipes</name>
    <dbReference type="NCBI Taxonomy" id="2585209"/>
    <lineage>
        <taxon>Eukaryota</taxon>
        <taxon>Metazoa</taxon>
        <taxon>Ecdysozoa</taxon>
        <taxon>Arthropoda</taxon>
        <taxon>Chelicerata</taxon>
        <taxon>Arachnida</taxon>
        <taxon>Araneae</taxon>
        <taxon>Araneomorphae</taxon>
        <taxon>Entelegynae</taxon>
        <taxon>Araneoidea</taxon>
        <taxon>Nephilidae</taxon>
        <taxon>Trichonephila</taxon>
    </lineage>
</organism>
<sequence>MILGHTVGKMNRRADNRSQCSLYPASNQRATSQPSQELSTQMKNQSHTSRIPSLDHHATQQNGKHHFRQRLSRYGIEDCSYSPDAQRTTPIQRVNSDEKVYQRFREASKPVAHTRALDFFPD</sequence>
<dbReference type="AlphaFoldDB" id="A0A8X6UPE7"/>